<accession>A0A1C3T0S5</accession>
<reference evidence="2" key="2">
    <citation type="submission" date="2016-08" db="EMBL/GenBank/DDBJ databases">
        <title>Klebsiella loci capsule.</title>
        <authorList>
            <person name="Holt K.E."/>
            <person name="Thomson N.R."/>
        </authorList>
    </citation>
    <scope>NUCLEOTIDE SEQUENCE</scope>
    <source>
        <strain evidence="2">262</strain>
    </source>
</reference>
<gene>
    <name evidence="2" type="primary">wzy</name>
    <name evidence="2" type="synonym">KL159_00011</name>
</gene>
<organism evidence="2">
    <name type="scientific">Klebsiella pneumoniae</name>
    <dbReference type="NCBI Taxonomy" id="573"/>
    <lineage>
        <taxon>Bacteria</taxon>
        <taxon>Pseudomonadati</taxon>
        <taxon>Pseudomonadota</taxon>
        <taxon>Gammaproteobacteria</taxon>
        <taxon>Enterobacterales</taxon>
        <taxon>Enterobacteriaceae</taxon>
        <taxon>Klebsiella/Raoultella group</taxon>
        <taxon>Klebsiella</taxon>
        <taxon>Klebsiella pneumoniae complex</taxon>
    </lineage>
</organism>
<keyword evidence="1" id="KW-1133">Transmembrane helix</keyword>
<keyword evidence="1" id="KW-0472">Membrane</keyword>
<feature type="transmembrane region" description="Helical" evidence="1">
    <location>
        <begin position="190"/>
        <end position="208"/>
    </location>
</feature>
<feature type="transmembrane region" description="Helical" evidence="1">
    <location>
        <begin position="6"/>
        <end position="24"/>
    </location>
</feature>
<dbReference type="Pfam" id="PF01901">
    <property type="entry name" value="O_anti_polymase"/>
    <property type="match status" value="1"/>
</dbReference>
<feature type="transmembrane region" description="Helical" evidence="1">
    <location>
        <begin position="36"/>
        <end position="59"/>
    </location>
</feature>
<protein>
    <submittedName>
        <fullName evidence="2">Putative capsule repeat unit polymerase</fullName>
    </submittedName>
</protein>
<evidence type="ECO:0000256" key="1">
    <source>
        <dbReference type="SAM" id="Phobius"/>
    </source>
</evidence>
<feature type="transmembrane region" description="Helical" evidence="1">
    <location>
        <begin position="117"/>
        <end position="144"/>
    </location>
</feature>
<reference evidence="2" key="1">
    <citation type="submission" date="2016-07" db="EMBL/GenBank/DDBJ databases">
        <authorList>
            <person name="Informatics P."/>
        </authorList>
    </citation>
    <scope>NUCLEOTIDE SEQUENCE</scope>
    <source>
        <strain evidence="2">262</strain>
    </source>
</reference>
<dbReference type="InterPro" id="IPR002760">
    <property type="entry name" value="O_anti_polymase"/>
</dbReference>
<dbReference type="AlphaFoldDB" id="A0A1C3T0S5"/>
<feature type="transmembrane region" description="Helical" evidence="1">
    <location>
        <begin position="150"/>
        <end position="183"/>
    </location>
</feature>
<dbReference type="EMBL" id="LT603726">
    <property type="protein sequence ID" value="SCA96195.1"/>
    <property type="molecule type" value="Genomic_DNA"/>
</dbReference>
<sequence>MKIINNLYFVVLFSFVISFALFLLKLSGIYPDTSFGFFLFFLSFLLALFIFGLFMSGSFRKWFALARVSVERNSEVYSFKYWPIITILIFLVIEIIYNRKIPILEMLRGNQYDYRDFTFPGLHVFFTSLTTFYCIKSFFNYIAFKEKKALYVSIICILIFATLMYRSNIMFCILNMVFLFILFKRVNIKRIFKVVFFVLCLMYVFGVAGDLRSKAQTGDSDFSITNIMNATQASSSFENNSFLSPFYWAYLYISSPVANFQKTVNVYTTHNETDGISKFAIYEILPDIIGKRVAALAGYDEDYSPLARVIDFLTVGTIFADSFVFVGWFGPIILMMLFIITPIAFLSACPKNYIFFVQFSICTILLILCTFSNMLVYSTLSLQLFYPLLYRKFRFS</sequence>
<evidence type="ECO:0000313" key="2">
    <source>
        <dbReference type="EMBL" id="SCA96195.1"/>
    </source>
</evidence>
<proteinExistence type="predicted"/>
<keyword evidence="1" id="KW-0812">Transmembrane</keyword>
<feature type="transmembrane region" description="Helical" evidence="1">
    <location>
        <begin position="323"/>
        <end position="346"/>
    </location>
</feature>
<feature type="transmembrane region" description="Helical" evidence="1">
    <location>
        <begin position="353"/>
        <end position="377"/>
    </location>
</feature>
<feature type="transmembrane region" description="Helical" evidence="1">
    <location>
        <begin position="79"/>
        <end position="97"/>
    </location>
</feature>
<name>A0A1C3T0S5_KLEPN</name>